<name>A0A914BC19_PATMI</name>
<feature type="repeat" description="ANK" evidence="7">
    <location>
        <begin position="164"/>
        <end position="196"/>
    </location>
</feature>
<accession>A0A914BC19</accession>
<proteinExistence type="inferred from homology"/>
<dbReference type="Pfam" id="PF13637">
    <property type="entry name" value="Ank_4"/>
    <property type="match status" value="1"/>
</dbReference>
<evidence type="ECO:0000313" key="8">
    <source>
        <dbReference type="EnsemblMetazoa" id="XP_038073375.1"/>
    </source>
</evidence>
<feature type="repeat" description="ANK" evidence="7">
    <location>
        <begin position="546"/>
        <end position="586"/>
    </location>
</feature>
<sequence length="640" mass="71332">MSEGENLIDVSDPNFYQSFKTPIFKAAQEGDLPRIQECLRLFSKEEVKWLVSQVVEKTTPLIVASRNGHLDVVNYFLEKCKADVEQVGSVTFDGETIEGAPALWCAAAAGHFTTVQSLMQHGARVNQTTFSNSTPLRAACFDGHFDIVKHLVENGADIELANRHGHTCLMISCYKGHYEIAEFLLSLHADVNRKSIRGNTALHDCAESGSLDIMKLLLKHSAVMEDDAYGMTPIKAAAVAGHTNIVDYLVTHPNVPKIEKVESLELSGATAVDKKRDMHQALRYWQRALDERNSDPANVIKKAPKKAIPAYECTIEVDSSKDLENLVGDPDEMRMQALLIRERILGPTHPDTTYYIRYRGAVYADSGNFDRCITLWMYALDMQQQALEPLNPMTQSSLLSFAELFAYMLSERNGERVCNDLQFRTVSIIYLKGISEIKRGMEETPIGPQTEKDAGNFNRALLIIMHLMCLIAKLDGTEEDEEEVRQATYQFLKLKPSGLKGATPLHLAVDDSTSSVGRYPVCKFPDIKVLHLLLACGANVNAFDAHGNRPLHIAANVSSDSQVKHDRGDTLRMLLDHGAHLDCRNKDGKAALDLLGDALCDISPLNYTTLQCLTARAVIRHRLKYIGIVPKRLEEFVQIH</sequence>
<evidence type="ECO:0000256" key="1">
    <source>
        <dbReference type="ARBA" id="ARBA00004906"/>
    </source>
</evidence>
<dbReference type="OMA" id="FMTTEWR"/>
<keyword evidence="2" id="KW-0677">Repeat</keyword>
<keyword evidence="9" id="KW-1185">Reference proteome</keyword>
<dbReference type="OrthoDB" id="4429489at2759"/>
<dbReference type="FunFam" id="1.25.40.10:FF:000104">
    <property type="entry name" value="Fem-1 homolog c (C.elegans)"/>
    <property type="match status" value="1"/>
</dbReference>
<reference evidence="8" key="1">
    <citation type="submission" date="2022-11" db="UniProtKB">
        <authorList>
            <consortium name="EnsemblMetazoa"/>
        </authorList>
    </citation>
    <scope>IDENTIFICATION</scope>
</reference>
<keyword evidence="5 7" id="KW-0040">ANK repeat</keyword>
<dbReference type="SUPFAM" id="SSF48403">
    <property type="entry name" value="Ankyrin repeat"/>
    <property type="match status" value="2"/>
</dbReference>
<dbReference type="PROSITE" id="PS50297">
    <property type="entry name" value="ANK_REP_REGION"/>
    <property type="match status" value="3"/>
</dbReference>
<dbReference type="EnsemblMetazoa" id="XM_038217447.1">
    <property type="protein sequence ID" value="XP_038073375.1"/>
    <property type="gene ID" value="LOC119741620"/>
</dbReference>
<dbReference type="Gene3D" id="1.25.40.20">
    <property type="entry name" value="Ankyrin repeat-containing domain"/>
    <property type="match status" value="3"/>
</dbReference>
<evidence type="ECO:0000256" key="3">
    <source>
        <dbReference type="ARBA" id="ARBA00022786"/>
    </source>
</evidence>
<feature type="repeat" description="ANK" evidence="7">
    <location>
        <begin position="197"/>
        <end position="222"/>
    </location>
</feature>
<feature type="repeat" description="ANK" evidence="7">
    <location>
        <begin position="500"/>
        <end position="545"/>
    </location>
</feature>
<dbReference type="InterPro" id="IPR011990">
    <property type="entry name" value="TPR-like_helical_dom_sf"/>
</dbReference>
<dbReference type="GeneID" id="119741620"/>
<protein>
    <submittedName>
        <fullName evidence="8">Uncharacterized protein</fullName>
    </submittedName>
</protein>
<organism evidence="8 9">
    <name type="scientific">Patiria miniata</name>
    <name type="common">Bat star</name>
    <name type="synonym">Asterina miniata</name>
    <dbReference type="NCBI Taxonomy" id="46514"/>
    <lineage>
        <taxon>Eukaryota</taxon>
        <taxon>Metazoa</taxon>
        <taxon>Echinodermata</taxon>
        <taxon>Eleutherozoa</taxon>
        <taxon>Asterozoa</taxon>
        <taxon>Asteroidea</taxon>
        <taxon>Valvatacea</taxon>
        <taxon>Valvatida</taxon>
        <taxon>Asterinidae</taxon>
        <taxon>Patiria</taxon>
    </lineage>
</organism>
<evidence type="ECO:0000256" key="5">
    <source>
        <dbReference type="ARBA" id="ARBA00023043"/>
    </source>
</evidence>
<evidence type="ECO:0000256" key="7">
    <source>
        <dbReference type="PROSITE-ProRule" id="PRU00023"/>
    </source>
</evidence>
<dbReference type="InterPro" id="IPR036770">
    <property type="entry name" value="Ankyrin_rpt-contain_sf"/>
</dbReference>
<dbReference type="SMART" id="SM00248">
    <property type="entry name" value="ANK"/>
    <property type="match status" value="8"/>
</dbReference>
<dbReference type="SUPFAM" id="SSF48452">
    <property type="entry name" value="TPR-like"/>
    <property type="match status" value="1"/>
</dbReference>
<dbReference type="Gene3D" id="1.25.40.10">
    <property type="entry name" value="Tetratricopeptide repeat domain"/>
    <property type="match status" value="1"/>
</dbReference>
<dbReference type="Pfam" id="PF00023">
    <property type="entry name" value="Ank"/>
    <property type="match status" value="2"/>
</dbReference>
<dbReference type="PANTHER" id="PTHR24173:SF85">
    <property type="entry name" value="PROTEIN FEM-1 HOMOLOG CG6966"/>
    <property type="match status" value="1"/>
</dbReference>
<evidence type="ECO:0000256" key="6">
    <source>
        <dbReference type="ARBA" id="ARBA00038500"/>
    </source>
</evidence>
<feature type="repeat" description="ANK" evidence="7">
    <location>
        <begin position="98"/>
        <end position="130"/>
    </location>
</feature>
<comment type="similarity">
    <text evidence="6">Belongs to the fem-1 family.</text>
</comment>
<evidence type="ECO:0000256" key="4">
    <source>
        <dbReference type="ARBA" id="ARBA00022803"/>
    </source>
</evidence>
<evidence type="ECO:0000313" key="9">
    <source>
        <dbReference type="Proteomes" id="UP000887568"/>
    </source>
</evidence>
<dbReference type="Proteomes" id="UP000887568">
    <property type="component" value="Unplaced"/>
</dbReference>
<dbReference type="AlphaFoldDB" id="A0A914BC19"/>
<dbReference type="InterPro" id="IPR002110">
    <property type="entry name" value="Ankyrin_rpt"/>
</dbReference>
<comment type="pathway">
    <text evidence="1">Protein modification; protein ubiquitination.</text>
</comment>
<keyword evidence="3" id="KW-0833">Ubl conjugation pathway</keyword>
<dbReference type="PRINTS" id="PR01415">
    <property type="entry name" value="ANKYRIN"/>
</dbReference>
<dbReference type="PANTHER" id="PTHR24173">
    <property type="entry name" value="ANKYRIN REPEAT CONTAINING"/>
    <property type="match status" value="1"/>
</dbReference>
<dbReference type="PROSITE" id="PS50088">
    <property type="entry name" value="ANK_REPEAT"/>
    <property type="match status" value="6"/>
</dbReference>
<dbReference type="Pfam" id="PF12796">
    <property type="entry name" value="Ank_2"/>
    <property type="match status" value="2"/>
</dbReference>
<evidence type="ECO:0000256" key="2">
    <source>
        <dbReference type="ARBA" id="ARBA00022737"/>
    </source>
</evidence>
<dbReference type="RefSeq" id="XP_038073375.1">
    <property type="nucleotide sequence ID" value="XM_038217447.1"/>
</dbReference>
<keyword evidence="4" id="KW-0802">TPR repeat</keyword>
<feature type="repeat" description="ANK" evidence="7">
    <location>
        <begin position="131"/>
        <end position="163"/>
    </location>
</feature>